<dbReference type="SUPFAM" id="SSF52058">
    <property type="entry name" value="L domain-like"/>
    <property type="match status" value="1"/>
</dbReference>
<evidence type="ECO:0000256" key="12">
    <source>
        <dbReference type="ARBA" id="ARBA00037847"/>
    </source>
</evidence>
<proteinExistence type="inferred from homology"/>
<dbReference type="PANTHER" id="PTHR27004">
    <property type="entry name" value="RECEPTOR-LIKE PROTEIN 12 ISOFORM X1"/>
    <property type="match status" value="1"/>
</dbReference>
<evidence type="ECO:0000256" key="11">
    <source>
        <dbReference type="ARBA" id="ARBA00023180"/>
    </source>
</evidence>
<evidence type="ECO:0000256" key="10">
    <source>
        <dbReference type="ARBA" id="ARBA00023170"/>
    </source>
</evidence>
<comment type="similarity">
    <text evidence="3">Belongs to the RLP family.</text>
</comment>
<dbReference type="InterPro" id="IPR032675">
    <property type="entry name" value="LRR_dom_sf"/>
</dbReference>
<organism evidence="13 14">
    <name type="scientific">Tetracentron sinense</name>
    <name type="common">Spur-leaf</name>
    <dbReference type="NCBI Taxonomy" id="13715"/>
    <lineage>
        <taxon>Eukaryota</taxon>
        <taxon>Viridiplantae</taxon>
        <taxon>Streptophyta</taxon>
        <taxon>Embryophyta</taxon>
        <taxon>Tracheophyta</taxon>
        <taxon>Spermatophyta</taxon>
        <taxon>Magnoliopsida</taxon>
        <taxon>Trochodendrales</taxon>
        <taxon>Trochodendraceae</taxon>
        <taxon>Tetracentron</taxon>
    </lineage>
</organism>
<accession>A0A835DER0</accession>
<sequence>MVMEAMQAQTVDVIKRMKEITLVMQTPEQVLEAQGVTSGDIEDFFEDQIFVLVIQRGETIYRKAIAMVLLQRNSKPELIWFSFSKNRLLNNNSLSGAFPLSLANMAQLEFLNLSYNNLSGPIPRFSAKTFDIVGNPLICAKGLEHDCHGTMPMPLSVPLNSSQSMDFKIVYPLEVQLFPNFWLVVVH</sequence>
<dbReference type="OrthoDB" id="664407at2759"/>
<evidence type="ECO:0000256" key="1">
    <source>
        <dbReference type="ARBA" id="ARBA00004236"/>
    </source>
</evidence>
<evidence type="ECO:0000256" key="9">
    <source>
        <dbReference type="ARBA" id="ARBA00023136"/>
    </source>
</evidence>
<dbReference type="Pfam" id="PF00560">
    <property type="entry name" value="LRR_1"/>
    <property type="match status" value="1"/>
</dbReference>
<evidence type="ECO:0000256" key="7">
    <source>
        <dbReference type="ARBA" id="ARBA00022737"/>
    </source>
</evidence>
<evidence type="ECO:0000256" key="8">
    <source>
        <dbReference type="ARBA" id="ARBA00022989"/>
    </source>
</evidence>
<evidence type="ECO:0000256" key="5">
    <source>
        <dbReference type="ARBA" id="ARBA00022614"/>
    </source>
</evidence>
<dbReference type="Gene3D" id="3.80.10.10">
    <property type="entry name" value="Ribonuclease Inhibitor"/>
    <property type="match status" value="1"/>
</dbReference>
<keyword evidence="10" id="KW-0675">Receptor</keyword>
<dbReference type="GO" id="GO:0005886">
    <property type="term" value="C:plasma membrane"/>
    <property type="evidence" value="ECO:0007669"/>
    <property type="project" value="UniProtKB-SubCell"/>
</dbReference>
<keyword evidence="14" id="KW-1185">Reference proteome</keyword>
<keyword evidence="6" id="KW-0812">Transmembrane</keyword>
<keyword evidence="4" id="KW-1003">Cell membrane</keyword>
<keyword evidence="8" id="KW-1133">Transmembrane helix</keyword>
<gene>
    <name evidence="13" type="ORF">HHK36_013769</name>
</gene>
<dbReference type="Proteomes" id="UP000655225">
    <property type="component" value="Unassembled WGS sequence"/>
</dbReference>
<evidence type="ECO:0000313" key="13">
    <source>
        <dbReference type="EMBL" id="KAF8400471.1"/>
    </source>
</evidence>
<keyword evidence="7" id="KW-0677">Repeat</keyword>
<dbReference type="AlphaFoldDB" id="A0A835DER0"/>
<protein>
    <submittedName>
        <fullName evidence="13">Uncharacterized protein</fullName>
    </submittedName>
</protein>
<evidence type="ECO:0000256" key="4">
    <source>
        <dbReference type="ARBA" id="ARBA00022475"/>
    </source>
</evidence>
<evidence type="ECO:0000256" key="3">
    <source>
        <dbReference type="ARBA" id="ARBA00009592"/>
    </source>
</evidence>
<dbReference type="EMBL" id="JABCRI010000009">
    <property type="protein sequence ID" value="KAF8400471.1"/>
    <property type="molecule type" value="Genomic_DNA"/>
</dbReference>
<evidence type="ECO:0000313" key="14">
    <source>
        <dbReference type="Proteomes" id="UP000655225"/>
    </source>
</evidence>
<keyword evidence="11" id="KW-0325">Glycoprotein</keyword>
<keyword evidence="5" id="KW-0433">Leucine-rich repeat</keyword>
<evidence type="ECO:0000256" key="6">
    <source>
        <dbReference type="ARBA" id="ARBA00022692"/>
    </source>
</evidence>
<reference evidence="13 14" key="1">
    <citation type="submission" date="2020-04" db="EMBL/GenBank/DDBJ databases">
        <title>Plant Genome Project.</title>
        <authorList>
            <person name="Zhang R.-G."/>
        </authorList>
    </citation>
    <scope>NUCLEOTIDE SEQUENCE [LARGE SCALE GENOMIC DNA]</scope>
    <source>
        <strain evidence="13">YNK0</strain>
        <tissue evidence="13">Leaf</tissue>
    </source>
</reference>
<evidence type="ECO:0000256" key="2">
    <source>
        <dbReference type="ARBA" id="ARBA00004479"/>
    </source>
</evidence>
<comment type="caution">
    <text evidence="13">The sequence shown here is derived from an EMBL/GenBank/DDBJ whole genome shotgun (WGS) entry which is preliminary data.</text>
</comment>
<name>A0A835DER0_TETSI</name>
<comment type="subcellular location">
    <subcellularLocation>
        <location evidence="1">Cell membrane</location>
    </subcellularLocation>
    <subcellularLocation>
        <location evidence="12">Endomembrane system</location>
        <topology evidence="12">Single-pass membrane protein</topology>
    </subcellularLocation>
    <subcellularLocation>
        <location evidence="2">Membrane</location>
        <topology evidence="2">Single-pass type I membrane protein</topology>
    </subcellularLocation>
</comment>
<dbReference type="PANTHER" id="PTHR27004:SF203">
    <property type="entry name" value="LEUCINE-RICH REPEAT-CONTAINING N-TERMINAL PLANT-TYPE DOMAIN-CONTAINING PROTEIN"/>
    <property type="match status" value="1"/>
</dbReference>
<dbReference type="InterPro" id="IPR001611">
    <property type="entry name" value="Leu-rich_rpt"/>
</dbReference>
<keyword evidence="9" id="KW-0472">Membrane</keyword>